<dbReference type="OrthoDB" id="72189at2759"/>
<evidence type="ECO:0000313" key="3">
    <source>
        <dbReference type="Proteomes" id="UP000693981"/>
    </source>
</evidence>
<gene>
    <name evidence="2" type="ORF">PHYBOEH_000467</name>
</gene>
<keyword evidence="3" id="KW-1185">Reference proteome</keyword>
<organism evidence="2 3">
    <name type="scientific">Phytophthora boehmeriae</name>
    <dbReference type="NCBI Taxonomy" id="109152"/>
    <lineage>
        <taxon>Eukaryota</taxon>
        <taxon>Sar</taxon>
        <taxon>Stramenopiles</taxon>
        <taxon>Oomycota</taxon>
        <taxon>Peronosporomycetes</taxon>
        <taxon>Peronosporales</taxon>
        <taxon>Peronosporaceae</taxon>
        <taxon>Phytophthora</taxon>
    </lineage>
</organism>
<evidence type="ECO:0000313" key="2">
    <source>
        <dbReference type="EMBL" id="KAG7397591.1"/>
    </source>
</evidence>
<evidence type="ECO:0000256" key="1">
    <source>
        <dbReference type="SAM" id="MobiDB-lite"/>
    </source>
</evidence>
<dbReference type="AlphaFoldDB" id="A0A8T1WWP1"/>
<evidence type="ECO:0008006" key="4">
    <source>
        <dbReference type="Google" id="ProtNLM"/>
    </source>
</evidence>
<accession>A0A8T1WWP1</accession>
<protein>
    <recommendedName>
        <fullName evidence="4">Thioredoxin domain-containing protein</fullName>
    </recommendedName>
</protein>
<feature type="compositionally biased region" description="Basic and acidic residues" evidence="1">
    <location>
        <begin position="10"/>
        <end position="25"/>
    </location>
</feature>
<dbReference type="Proteomes" id="UP000693981">
    <property type="component" value="Unassembled WGS sequence"/>
</dbReference>
<reference evidence="2" key="1">
    <citation type="submission" date="2021-02" db="EMBL/GenBank/DDBJ databases">
        <authorList>
            <person name="Palmer J.M."/>
        </authorList>
    </citation>
    <scope>NUCLEOTIDE SEQUENCE</scope>
    <source>
        <strain evidence="2">SCRP23</strain>
    </source>
</reference>
<dbReference type="EMBL" id="JAGDFL010000107">
    <property type="protein sequence ID" value="KAG7397591.1"/>
    <property type="molecule type" value="Genomic_DNA"/>
</dbReference>
<comment type="caution">
    <text evidence="2">The sequence shown here is derived from an EMBL/GenBank/DDBJ whole genome shotgun (WGS) entry which is preliminary data.</text>
</comment>
<sequence>MATAAGCGNDHVHSHSHDAEDPHDAESLAFDPTLASCCERDQKEFAKAMELKALLTAHDPTSVNVRVRQELFQPPPSVAIAPKAVQQAPKAVAIASQSDSDSDFDDSDDEFGVGAMLTLRRKQLELQMQQAVDGYGVVLDTEAQQLLQELQAEPEVPRVLLVVTAEMSEMRQEMAAVARRFVGTKFHVVRAGDEASRQLRLSSVPALAAFRGGERVDSIALDAKTLTTDASVLWEARFLPWLTQCNVLTTERQEQARRQVSKRAKEDEEEPSGFDCGVDGCRLRFGYEHEHVGTSQQVRDEIATWRT</sequence>
<feature type="region of interest" description="Disordered" evidence="1">
    <location>
        <begin position="1"/>
        <end position="25"/>
    </location>
</feature>
<name>A0A8T1WWP1_9STRA</name>
<proteinExistence type="predicted"/>